<keyword evidence="2 5" id="KW-0808">Transferase</keyword>
<dbReference type="PANTHER" id="PTHR43085:SF15">
    <property type="entry name" value="2-DEHYDRO-3-DEOXYGLUCONOKINASE"/>
    <property type="match status" value="1"/>
</dbReference>
<accession>A0A0M6Y3X4</accession>
<gene>
    <name evidence="5" type="primary">kdgK_3</name>
    <name evidence="5" type="ORF">LAL4801_02511</name>
</gene>
<evidence type="ECO:0000256" key="2">
    <source>
        <dbReference type="ARBA" id="ARBA00022679"/>
    </source>
</evidence>
<dbReference type="CDD" id="cd01166">
    <property type="entry name" value="KdgK"/>
    <property type="match status" value="1"/>
</dbReference>
<evidence type="ECO:0000256" key="3">
    <source>
        <dbReference type="ARBA" id="ARBA00022777"/>
    </source>
</evidence>
<dbReference type="AlphaFoldDB" id="A0A0M6Y3X4"/>
<dbReference type="PANTHER" id="PTHR43085">
    <property type="entry name" value="HEXOKINASE FAMILY MEMBER"/>
    <property type="match status" value="1"/>
</dbReference>
<dbReference type="SUPFAM" id="SSF53613">
    <property type="entry name" value="Ribokinase-like"/>
    <property type="match status" value="1"/>
</dbReference>
<dbReference type="RefSeq" id="WP_055656398.1">
    <property type="nucleotide sequence ID" value="NZ_CXST01000001.1"/>
</dbReference>
<dbReference type="GO" id="GO:0042840">
    <property type="term" value="P:D-glucuronate catabolic process"/>
    <property type="evidence" value="ECO:0007669"/>
    <property type="project" value="TreeGrafter"/>
</dbReference>
<dbReference type="InterPro" id="IPR011611">
    <property type="entry name" value="PfkB_dom"/>
</dbReference>
<protein>
    <submittedName>
        <fullName evidence="5">2-dehydro-3-deoxygluconokinase</fullName>
        <ecNumber evidence="5">2.7.1.45</ecNumber>
    </submittedName>
</protein>
<dbReference type="Proteomes" id="UP000048926">
    <property type="component" value="Unassembled WGS sequence"/>
</dbReference>
<evidence type="ECO:0000256" key="1">
    <source>
        <dbReference type="ARBA" id="ARBA00010688"/>
    </source>
</evidence>
<dbReference type="EMBL" id="CXST01000001">
    <property type="protein sequence ID" value="CTQ44069.1"/>
    <property type="molecule type" value="Genomic_DNA"/>
</dbReference>
<dbReference type="STRING" id="187304.B0E33_16935"/>
<dbReference type="PROSITE" id="PS00584">
    <property type="entry name" value="PFKB_KINASES_2"/>
    <property type="match status" value="1"/>
</dbReference>
<dbReference type="GO" id="GO:0006974">
    <property type="term" value="P:DNA damage response"/>
    <property type="evidence" value="ECO:0007669"/>
    <property type="project" value="TreeGrafter"/>
</dbReference>
<comment type="similarity">
    <text evidence="1">Belongs to the carbohydrate kinase PfkB family.</text>
</comment>
<feature type="domain" description="Carbohydrate kinase PfkB" evidence="4">
    <location>
        <begin position="6"/>
        <end position="300"/>
    </location>
</feature>
<evidence type="ECO:0000313" key="6">
    <source>
        <dbReference type="Proteomes" id="UP000048926"/>
    </source>
</evidence>
<name>A0A0M6Y3X4_9HYPH</name>
<dbReference type="Pfam" id="PF00294">
    <property type="entry name" value="PfkB"/>
    <property type="match status" value="1"/>
</dbReference>
<reference evidence="6" key="1">
    <citation type="submission" date="2015-07" db="EMBL/GenBank/DDBJ databases">
        <authorList>
            <person name="Rodrigo-Torres Lidia"/>
            <person name="Arahal R.David."/>
        </authorList>
    </citation>
    <scope>NUCLEOTIDE SEQUENCE [LARGE SCALE GENOMIC DNA]</scope>
    <source>
        <strain evidence="6">CECT 4801</strain>
    </source>
</reference>
<dbReference type="GO" id="GO:0019698">
    <property type="term" value="P:D-galacturonate catabolic process"/>
    <property type="evidence" value="ECO:0007669"/>
    <property type="project" value="TreeGrafter"/>
</dbReference>
<evidence type="ECO:0000259" key="4">
    <source>
        <dbReference type="Pfam" id="PF00294"/>
    </source>
</evidence>
<evidence type="ECO:0000313" key="5">
    <source>
        <dbReference type="EMBL" id="CTQ44069.1"/>
    </source>
</evidence>
<dbReference type="GO" id="GO:0008673">
    <property type="term" value="F:2-dehydro-3-deoxygluconokinase activity"/>
    <property type="evidence" value="ECO:0007669"/>
    <property type="project" value="UniProtKB-EC"/>
</dbReference>
<dbReference type="InterPro" id="IPR029056">
    <property type="entry name" value="Ribokinase-like"/>
</dbReference>
<keyword evidence="6" id="KW-1185">Reference proteome</keyword>
<keyword evidence="3 5" id="KW-0418">Kinase</keyword>
<dbReference type="Gene3D" id="3.40.1190.20">
    <property type="match status" value="1"/>
</dbReference>
<dbReference type="InterPro" id="IPR050306">
    <property type="entry name" value="PfkB_Carbo_kinase"/>
</dbReference>
<dbReference type="GO" id="GO:0005829">
    <property type="term" value="C:cytosol"/>
    <property type="evidence" value="ECO:0007669"/>
    <property type="project" value="TreeGrafter"/>
</dbReference>
<dbReference type="EC" id="2.7.1.45" evidence="5"/>
<dbReference type="OrthoDB" id="9776822at2"/>
<dbReference type="InterPro" id="IPR002173">
    <property type="entry name" value="Carboh/pur_kinase_PfkB_CS"/>
</dbReference>
<sequence>MSLKFLAIGECMVEMAPTGEGTYAMGFAGDTLNTAWYARKCLPADWTVGYYTAVGRDQVSEQMLSFLKESDLETAAIQKRDDRTVGLYMIQLKDGERSFAYWRSQSAARCLAADGTHLASALSGAGLIYFSGITLAILPSEDRAKFLDALRTARKAGAKTAFDPNLRPRLWEDADTMRASVTEAAGCCDFLMPSFEDELAHFGDATPDVSADRYLAAGAGMVVVKNGPEEVICADAGSRQAFQPAPVSSIVDTTAAGDSFNAAFLAKYLSGGDVPASVDAGARLAGKVIQHRGALVACLETA</sequence>
<proteinExistence type="inferred from homology"/>
<organism evidence="5 6">
    <name type="scientific">Roseibium aggregatum</name>
    <dbReference type="NCBI Taxonomy" id="187304"/>
    <lineage>
        <taxon>Bacteria</taxon>
        <taxon>Pseudomonadati</taxon>
        <taxon>Pseudomonadota</taxon>
        <taxon>Alphaproteobacteria</taxon>
        <taxon>Hyphomicrobiales</taxon>
        <taxon>Stappiaceae</taxon>
        <taxon>Roseibium</taxon>
    </lineage>
</organism>